<evidence type="ECO:0000256" key="3">
    <source>
        <dbReference type="SAM" id="MobiDB-lite"/>
    </source>
</evidence>
<reference evidence="6" key="1">
    <citation type="journal article" date="2023" name="Mol. Ecol. Resour.">
        <title>Chromosome-level genome assembly of a triploid poplar Populus alba 'Berolinensis'.</title>
        <authorList>
            <person name="Chen S."/>
            <person name="Yu Y."/>
            <person name="Wang X."/>
            <person name="Wang S."/>
            <person name="Zhang T."/>
            <person name="Zhou Y."/>
            <person name="He R."/>
            <person name="Meng N."/>
            <person name="Wang Y."/>
            <person name="Liu W."/>
            <person name="Liu Z."/>
            <person name="Liu J."/>
            <person name="Guo Q."/>
            <person name="Huang H."/>
            <person name="Sederoff R.R."/>
            <person name="Wang G."/>
            <person name="Qu G."/>
            <person name="Chen S."/>
        </authorList>
    </citation>
    <scope>NUCLEOTIDE SEQUENCE</scope>
    <source>
        <strain evidence="6">SC-2020</strain>
    </source>
</reference>
<dbReference type="InterPro" id="IPR001841">
    <property type="entry name" value="Znf_RING"/>
</dbReference>
<dbReference type="InterPro" id="IPR034261">
    <property type="entry name" value="CNOT4_RRM"/>
</dbReference>
<feature type="region of interest" description="Disordered" evidence="3">
    <location>
        <begin position="280"/>
        <end position="332"/>
    </location>
</feature>
<keyword evidence="1" id="KW-0479">Metal-binding</keyword>
<dbReference type="AlphaFoldDB" id="A0AAD6MFE9"/>
<dbReference type="Gene3D" id="3.30.70.330">
    <property type="match status" value="1"/>
</dbReference>
<evidence type="ECO:0000259" key="4">
    <source>
        <dbReference type="PROSITE" id="PS50089"/>
    </source>
</evidence>
<evidence type="ECO:0000256" key="1">
    <source>
        <dbReference type="PROSITE-ProRule" id="PRU00175"/>
    </source>
</evidence>
<evidence type="ECO:0000313" key="6">
    <source>
        <dbReference type="EMBL" id="KAJ6984342.1"/>
    </source>
</evidence>
<feature type="region of interest" description="Disordered" evidence="3">
    <location>
        <begin position="803"/>
        <end position="838"/>
    </location>
</feature>
<keyword evidence="7" id="KW-1185">Reference proteome</keyword>
<organism evidence="6 7">
    <name type="scientific">Populus alba x Populus x berolinensis</name>
    <dbReference type="NCBI Taxonomy" id="444605"/>
    <lineage>
        <taxon>Eukaryota</taxon>
        <taxon>Viridiplantae</taxon>
        <taxon>Streptophyta</taxon>
        <taxon>Embryophyta</taxon>
        <taxon>Tracheophyta</taxon>
        <taxon>Spermatophyta</taxon>
        <taxon>Magnoliopsida</taxon>
        <taxon>eudicotyledons</taxon>
        <taxon>Gunneridae</taxon>
        <taxon>Pentapetalae</taxon>
        <taxon>rosids</taxon>
        <taxon>fabids</taxon>
        <taxon>Malpighiales</taxon>
        <taxon>Salicaceae</taxon>
        <taxon>Saliceae</taxon>
        <taxon>Populus</taxon>
    </lineage>
</organism>
<evidence type="ECO:0008006" key="8">
    <source>
        <dbReference type="Google" id="ProtNLM"/>
    </source>
</evidence>
<feature type="domain" description="RING-type" evidence="4">
    <location>
        <begin position="18"/>
        <end position="66"/>
    </location>
</feature>
<feature type="domain" description="RRM" evidence="5">
    <location>
        <begin position="118"/>
        <end position="196"/>
    </location>
</feature>
<dbReference type="PANTHER" id="PTHR12603:SF36">
    <property type="entry name" value="RNA BINDING (RRM_RBD_RNP MOTIFS) FAMILY PROTEIN"/>
    <property type="match status" value="1"/>
</dbReference>
<dbReference type="Pfam" id="PF14570">
    <property type="entry name" value="zf-RING_4"/>
    <property type="match status" value="1"/>
</dbReference>
<proteinExistence type="predicted"/>
<dbReference type="FunFam" id="3.30.70.330:FF:000161">
    <property type="entry name" value="RNA binding (RRM/RBD/RNP motifs) family protein"/>
    <property type="match status" value="1"/>
</dbReference>
<feature type="region of interest" description="Disordered" evidence="3">
    <location>
        <begin position="438"/>
        <end position="463"/>
    </location>
</feature>
<accession>A0AAD6MFE9</accession>
<feature type="region of interest" description="Disordered" evidence="3">
    <location>
        <begin position="567"/>
        <end position="592"/>
    </location>
</feature>
<evidence type="ECO:0000313" key="7">
    <source>
        <dbReference type="Proteomes" id="UP001164929"/>
    </source>
</evidence>
<dbReference type="PROSITE" id="PS50102">
    <property type="entry name" value="RRM"/>
    <property type="match status" value="1"/>
</dbReference>
<feature type="region of interest" description="Disordered" evidence="3">
    <location>
        <begin position="480"/>
        <end position="499"/>
    </location>
</feature>
<dbReference type="GO" id="GO:0030014">
    <property type="term" value="C:CCR4-NOT complex"/>
    <property type="evidence" value="ECO:0007669"/>
    <property type="project" value="InterPro"/>
</dbReference>
<evidence type="ECO:0000259" key="5">
    <source>
        <dbReference type="PROSITE" id="PS50102"/>
    </source>
</evidence>
<name>A0AAD6MFE9_9ROSI</name>
<gene>
    <name evidence="6" type="ORF">NC653_022566</name>
</gene>
<dbReference type="InterPro" id="IPR003954">
    <property type="entry name" value="RRM_euk-type"/>
</dbReference>
<dbReference type="Proteomes" id="UP001164929">
    <property type="component" value="Chromosome 9"/>
</dbReference>
<keyword evidence="2" id="KW-0694">RNA-binding</keyword>
<dbReference type="Pfam" id="PF00076">
    <property type="entry name" value="RRM_1"/>
    <property type="match status" value="1"/>
</dbReference>
<dbReference type="InterPro" id="IPR013083">
    <property type="entry name" value="Znf_RING/FYVE/PHD"/>
</dbReference>
<feature type="compositionally biased region" description="Polar residues" evidence="3">
    <location>
        <begin position="311"/>
        <end position="326"/>
    </location>
</feature>
<comment type="caution">
    <text evidence="6">The sequence shown here is derived from an EMBL/GenBank/DDBJ whole genome shotgun (WGS) entry which is preliminary data.</text>
</comment>
<dbReference type="GO" id="GO:0003723">
    <property type="term" value="F:RNA binding"/>
    <property type="evidence" value="ECO:0007669"/>
    <property type="project" value="UniProtKB-UniRule"/>
</dbReference>
<dbReference type="GO" id="GO:0016567">
    <property type="term" value="P:protein ubiquitination"/>
    <property type="evidence" value="ECO:0007669"/>
    <property type="project" value="TreeGrafter"/>
</dbReference>
<dbReference type="SUPFAM" id="SSF54928">
    <property type="entry name" value="RNA-binding domain, RBD"/>
    <property type="match status" value="1"/>
</dbReference>
<feature type="compositionally biased region" description="Polar residues" evidence="3">
    <location>
        <begin position="281"/>
        <end position="295"/>
    </location>
</feature>
<dbReference type="InterPro" id="IPR039780">
    <property type="entry name" value="Mot2"/>
</dbReference>
<dbReference type="GO" id="GO:0004842">
    <property type="term" value="F:ubiquitin-protein transferase activity"/>
    <property type="evidence" value="ECO:0007669"/>
    <property type="project" value="InterPro"/>
</dbReference>
<dbReference type="InterPro" id="IPR039515">
    <property type="entry name" value="NOT4_mRING-HC-C4C4"/>
</dbReference>
<keyword evidence="1" id="KW-0862">Zinc</keyword>
<dbReference type="GO" id="GO:0008270">
    <property type="term" value="F:zinc ion binding"/>
    <property type="evidence" value="ECO:0007669"/>
    <property type="project" value="UniProtKB-KW"/>
</dbReference>
<dbReference type="PROSITE" id="PS50089">
    <property type="entry name" value="ZF_RING_2"/>
    <property type="match status" value="1"/>
</dbReference>
<dbReference type="PANTHER" id="PTHR12603">
    <property type="entry name" value="CCR4-NOT TRANSCRIPTION COMPLEX RELATED"/>
    <property type="match status" value="1"/>
</dbReference>
<sequence>MTPKQRKATMSDEGEKTCPLCAEEMDLTDQQLKPCKCGYEICIWCWHHIMDMAEKDDTEGRCPACRLPYDKKKIVGTAGDCERLVAEINMERKKSHKAKTKPYEGRKQLSSVRVIQRNLVYIVGLPLNLADEDLLQHREYFGQYGKVLKVSMSRTAAGVIQQYITYSKEEEAIRCIQSVHGFVLDGRSLKACFGTTKYCHAWLRNVPCTNPDCLYLHEIGSQEDSFTKDEIISAYTRSRVQQVTGAPSSPLWRSGSMLPPPADDYCNNSSASAAKPVVKNASDNIMSNDQGSPPTGSAGRSMALPAAAGTRASNQPQATSLTQSNGPIRLKPDTTSGMVALSSAVASTSQGSMLQNDVGRKVACDEESQSMNGKGKLDLKSAKHHVSLDSQATAPEKPVINDATATVTLSNQSSCPLPSMYNGWDSDVLPNVAKSFDGTQQSRESEKEGFAIPNGNFQNSLPDISSMKVDSNIRSELSGVTRTSSFSDGSMIKSPGNQGLQPTYAEQYCEPTSLAAERTGALEYVVCASSEQLDWRTDQPMHAIRSTVSEVEEDILAIERPCLKDPEEASHDTYLPNSAHSPHIPNHYRSSSLQHTESFGAASLNSDSQYADTRVSDLSLLHSSSNCVTSNGYPEKLVSSSACSDRNIERSFSLLNGVEGKNMGRSLGDADSNGALDVGESSIISNILSLDLDAWDNSLTSPQNLAKLLSETDKQPSSLKMSSNWKVQNNNNQSRFSFARQEELRSQTLGVDPSHNVFGKLSKNYSSNQDFGENRNSYLEKLGIGNSFSSSIFEEPENFTFSPSTFSSNRPPISRSQISAPPGFSVPSRAPPPGFSSHERMEQSFDIISGNHLLDSSSFLRNSFQSPPNGNAGSAGEIEFMDPAILAVGKGRLQGGLNNLGVDMRSNFPQQLHHFDNEARLQLLMQRSLPPHQNTRYADTGDSFSSLTDSFGISSRLVDQSQISGLSPYAQLSLHQSRNGLMPNGRWDGWNEVQGGNSLRMTELLRNERVGFNKFYTSGYEDSKFRMPSSDDLYNRTFEMRTEATNFIIIRKRCAVGVLDIAELSVWMVTNSDLQVGIILLSYILSDRSSSPPDLNAFCILGPSSPC</sequence>
<feature type="compositionally biased region" description="Low complexity" evidence="3">
    <location>
        <begin position="803"/>
        <end position="812"/>
    </location>
</feature>
<dbReference type="EMBL" id="JAQIZT010000009">
    <property type="protein sequence ID" value="KAJ6984342.1"/>
    <property type="molecule type" value="Genomic_DNA"/>
</dbReference>
<keyword evidence="1" id="KW-0863">Zinc-finger</keyword>
<dbReference type="Gene3D" id="3.30.40.10">
    <property type="entry name" value="Zinc/RING finger domain, C3HC4 (zinc finger)"/>
    <property type="match status" value="1"/>
</dbReference>
<dbReference type="InterPro" id="IPR012677">
    <property type="entry name" value="Nucleotide-bd_a/b_plait_sf"/>
</dbReference>
<dbReference type="SMART" id="SM00361">
    <property type="entry name" value="RRM_1"/>
    <property type="match status" value="1"/>
</dbReference>
<evidence type="ECO:0000256" key="2">
    <source>
        <dbReference type="PROSITE-ProRule" id="PRU00176"/>
    </source>
</evidence>
<dbReference type="InterPro" id="IPR035979">
    <property type="entry name" value="RBD_domain_sf"/>
</dbReference>
<dbReference type="InterPro" id="IPR000504">
    <property type="entry name" value="RRM_dom"/>
</dbReference>
<protein>
    <recommendedName>
        <fullName evidence="8">CCR4-NOT transcription complex subunit 4</fullName>
    </recommendedName>
</protein>
<dbReference type="CDD" id="cd12438">
    <property type="entry name" value="RRM_CNOT4"/>
    <property type="match status" value="1"/>
</dbReference>
<dbReference type="SUPFAM" id="SSF57850">
    <property type="entry name" value="RING/U-box"/>
    <property type="match status" value="1"/>
</dbReference>
<dbReference type="CDD" id="cd16618">
    <property type="entry name" value="mRING-HC-C4C4_CNOT4"/>
    <property type="match status" value="1"/>
</dbReference>